<proteinExistence type="predicted"/>
<protein>
    <submittedName>
        <fullName evidence="1">DUF2887 domain-containing protein</fullName>
    </submittedName>
</protein>
<evidence type="ECO:0000313" key="2">
    <source>
        <dbReference type="Proteomes" id="UP001171945"/>
    </source>
</evidence>
<dbReference type="Proteomes" id="UP001171945">
    <property type="component" value="Unassembled WGS sequence"/>
</dbReference>
<organism evidence="1 2">
    <name type="scientific">Candidatus Marithioploca araucensis</name>
    <dbReference type="NCBI Taxonomy" id="70273"/>
    <lineage>
        <taxon>Bacteria</taxon>
        <taxon>Pseudomonadati</taxon>
        <taxon>Pseudomonadota</taxon>
        <taxon>Gammaproteobacteria</taxon>
        <taxon>Thiotrichales</taxon>
        <taxon>Thiotrichaceae</taxon>
        <taxon>Candidatus Marithioploca</taxon>
    </lineage>
</organism>
<keyword evidence="2" id="KW-1185">Reference proteome</keyword>
<evidence type="ECO:0000313" key="1">
    <source>
        <dbReference type="EMBL" id="MDM8562823.1"/>
    </source>
</evidence>
<name>A0ABT7VTE3_9GAMM</name>
<dbReference type="InterPro" id="IPR022573">
    <property type="entry name" value="DUF2887"/>
</dbReference>
<gene>
    <name evidence="1" type="ORF">QUF54_05655</name>
</gene>
<dbReference type="EMBL" id="JAUCGM010000304">
    <property type="protein sequence ID" value="MDM8562823.1"/>
    <property type="molecule type" value="Genomic_DNA"/>
</dbReference>
<accession>A0ABT7VTE3</accession>
<comment type="caution">
    <text evidence="1">The sequence shown here is derived from an EMBL/GenBank/DDBJ whole genome shotgun (WGS) entry which is preliminary data.</text>
</comment>
<dbReference type="Pfam" id="PF11103">
    <property type="entry name" value="DUF2887"/>
    <property type="match status" value="1"/>
</dbReference>
<sequence length="264" mass="30142">MIRKVKLSYVIETGRIFIEFQGYNDPFIRHRLMAEVFWGCAGENYKGSVMAGIVYTDKKYQKAAEPLNAFDSLEEECHLKGCLREVVLTDYTEKELEAIDPKLIILAPFTLSSKTDKTTLLAKGRKWQQALTQRLPVEQKHEEVLSVLGLFILNRFRKITYEEVIAMLKFDLMDTVAGRQLYEMGLQKGHGDGLQDGLQAGLKNARENAEETLLEVLNIRFGIVPNDIIEKIRATSRLEMLKHLIIQATLSSDLENFKGSLSYH</sequence>
<reference evidence="1" key="1">
    <citation type="submission" date="2023-06" db="EMBL/GenBank/DDBJ databases">
        <title>Uncultivated large filamentous bacteria from sulfidic sediments reveal new species and different genomic features in energy metabolism and defense.</title>
        <authorList>
            <person name="Fonseca A."/>
        </authorList>
    </citation>
    <scope>NUCLEOTIDE SEQUENCE</scope>
    <source>
        <strain evidence="1">HSG4</strain>
    </source>
</reference>